<dbReference type="Proteomes" id="UP000188268">
    <property type="component" value="Unassembled WGS sequence"/>
</dbReference>
<dbReference type="EMBL" id="AWWV01008534">
    <property type="protein sequence ID" value="OMO90036.1"/>
    <property type="molecule type" value="Genomic_DNA"/>
</dbReference>
<feature type="compositionally biased region" description="Polar residues" evidence="1">
    <location>
        <begin position="28"/>
        <end position="38"/>
    </location>
</feature>
<organism evidence="2 3">
    <name type="scientific">Corchorus capsularis</name>
    <name type="common">Jute</name>
    <dbReference type="NCBI Taxonomy" id="210143"/>
    <lineage>
        <taxon>Eukaryota</taxon>
        <taxon>Viridiplantae</taxon>
        <taxon>Streptophyta</taxon>
        <taxon>Embryophyta</taxon>
        <taxon>Tracheophyta</taxon>
        <taxon>Spermatophyta</taxon>
        <taxon>Magnoliopsida</taxon>
        <taxon>eudicotyledons</taxon>
        <taxon>Gunneridae</taxon>
        <taxon>Pentapetalae</taxon>
        <taxon>rosids</taxon>
        <taxon>malvids</taxon>
        <taxon>Malvales</taxon>
        <taxon>Malvaceae</taxon>
        <taxon>Grewioideae</taxon>
        <taxon>Apeibeae</taxon>
        <taxon>Corchorus</taxon>
    </lineage>
</organism>
<keyword evidence="3" id="KW-1185">Reference proteome</keyword>
<feature type="compositionally biased region" description="Polar residues" evidence="1">
    <location>
        <begin position="11"/>
        <end position="20"/>
    </location>
</feature>
<evidence type="ECO:0000256" key="1">
    <source>
        <dbReference type="SAM" id="MobiDB-lite"/>
    </source>
</evidence>
<sequence length="52" mass="5654">MVVSRMKARNSKNGVDSNSGKPAGTLVPKSTMSQQSNGWIKKSDNSKGNWMK</sequence>
<evidence type="ECO:0000313" key="3">
    <source>
        <dbReference type="Proteomes" id="UP000188268"/>
    </source>
</evidence>
<dbReference type="Gramene" id="OMO90036">
    <property type="protein sequence ID" value="OMO90036"/>
    <property type="gene ID" value="CCACVL1_07537"/>
</dbReference>
<proteinExistence type="predicted"/>
<name>A0A1R3J5I4_COCAP</name>
<evidence type="ECO:0000313" key="2">
    <source>
        <dbReference type="EMBL" id="OMO90036.1"/>
    </source>
</evidence>
<gene>
    <name evidence="2" type="ORF">CCACVL1_07537</name>
</gene>
<feature type="compositionally biased region" description="Basic residues" evidence="1">
    <location>
        <begin position="1"/>
        <end position="10"/>
    </location>
</feature>
<accession>A0A1R3J5I4</accession>
<dbReference type="AlphaFoldDB" id="A0A1R3J5I4"/>
<comment type="caution">
    <text evidence="2">The sequence shown here is derived from an EMBL/GenBank/DDBJ whole genome shotgun (WGS) entry which is preliminary data.</text>
</comment>
<feature type="region of interest" description="Disordered" evidence="1">
    <location>
        <begin position="1"/>
        <end position="52"/>
    </location>
</feature>
<reference evidence="2 3" key="1">
    <citation type="submission" date="2013-09" db="EMBL/GenBank/DDBJ databases">
        <title>Corchorus capsularis genome sequencing.</title>
        <authorList>
            <person name="Alam M."/>
            <person name="Haque M.S."/>
            <person name="Islam M.S."/>
            <person name="Emdad E.M."/>
            <person name="Islam M.M."/>
            <person name="Ahmed B."/>
            <person name="Halim A."/>
            <person name="Hossen Q.M.M."/>
            <person name="Hossain M.Z."/>
            <person name="Ahmed R."/>
            <person name="Khan M.M."/>
            <person name="Islam R."/>
            <person name="Rashid M.M."/>
            <person name="Khan S.A."/>
            <person name="Rahman M.S."/>
            <person name="Alam M."/>
        </authorList>
    </citation>
    <scope>NUCLEOTIDE SEQUENCE [LARGE SCALE GENOMIC DNA]</scope>
    <source>
        <strain evidence="3">cv. CVL-1</strain>
        <tissue evidence="2">Whole seedling</tissue>
    </source>
</reference>
<protein>
    <submittedName>
        <fullName evidence="2">Uncharacterized protein</fullName>
    </submittedName>
</protein>